<comment type="caution">
    <text evidence="1">The sequence shown here is derived from an EMBL/GenBank/DDBJ whole genome shotgun (WGS) entry which is preliminary data.</text>
</comment>
<protein>
    <submittedName>
        <fullName evidence="1">Uncharacterized protein</fullName>
    </submittedName>
</protein>
<accession>A0A8X6WRB4</accession>
<dbReference type="AlphaFoldDB" id="A0A8X6WRB4"/>
<proteinExistence type="predicted"/>
<organism evidence="1 2">
    <name type="scientific">Trichonephila inaurata madagascariensis</name>
    <dbReference type="NCBI Taxonomy" id="2747483"/>
    <lineage>
        <taxon>Eukaryota</taxon>
        <taxon>Metazoa</taxon>
        <taxon>Ecdysozoa</taxon>
        <taxon>Arthropoda</taxon>
        <taxon>Chelicerata</taxon>
        <taxon>Arachnida</taxon>
        <taxon>Araneae</taxon>
        <taxon>Araneomorphae</taxon>
        <taxon>Entelegynae</taxon>
        <taxon>Araneoidea</taxon>
        <taxon>Nephilidae</taxon>
        <taxon>Trichonephila</taxon>
        <taxon>Trichonephila inaurata</taxon>
    </lineage>
</organism>
<dbReference type="EMBL" id="BMAV01001543">
    <property type="protein sequence ID" value="GFY39815.1"/>
    <property type="molecule type" value="Genomic_DNA"/>
</dbReference>
<keyword evidence="2" id="KW-1185">Reference proteome</keyword>
<evidence type="ECO:0000313" key="2">
    <source>
        <dbReference type="Proteomes" id="UP000886998"/>
    </source>
</evidence>
<evidence type="ECO:0000313" key="1">
    <source>
        <dbReference type="EMBL" id="GFY39815.1"/>
    </source>
</evidence>
<gene>
    <name evidence="1" type="ORF">TNIN_207911</name>
</gene>
<reference evidence="1" key="1">
    <citation type="submission" date="2020-08" db="EMBL/GenBank/DDBJ databases">
        <title>Multicomponent nature underlies the extraordinary mechanical properties of spider dragline silk.</title>
        <authorList>
            <person name="Kono N."/>
            <person name="Nakamura H."/>
            <person name="Mori M."/>
            <person name="Yoshida Y."/>
            <person name="Ohtoshi R."/>
            <person name="Malay A.D."/>
            <person name="Moran D.A.P."/>
            <person name="Tomita M."/>
            <person name="Numata K."/>
            <person name="Arakawa K."/>
        </authorList>
    </citation>
    <scope>NUCLEOTIDE SEQUENCE</scope>
</reference>
<dbReference type="Proteomes" id="UP000886998">
    <property type="component" value="Unassembled WGS sequence"/>
</dbReference>
<sequence length="160" mass="18583">MPHAVCLDAEWEELFAIGTQCRRYFRALFTTAACLGDAEDEKALDIFEELPSDNDLAASNNTDTDDEVYIENFAQEKNIYSDDGEIDEIQFTSQPELKWGKLYKKNIDILRISRKSSQNRRWPVQEMLSLQYQKRRSSLSIAVSVQQRITMPSSKWSYLL</sequence>
<name>A0A8X6WRB4_9ARAC</name>